<dbReference type="EMBL" id="QXJM01000038">
    <property type="protein sequence ID" value="RIE03244.1"/>
    <property type="molecule type" value="Genomic_DNA"/>
</dbReference>
<gene>
    <name evidence="6" type="ORF">D3H35_12780</name>
</gene>
<keyword evidence="2" id="KW-0288">FMN</keyword>
<accession>A0A398CW50</accession>
<dbReference type="InterPro" id="IPR036661">
    <property type="entry name" value="Luciferase-like_sf"/>
</dbReference>
<dbReference type="CDD" id="cd01094">
    <property type="entry name" value="Alkanesulfonate_monoxygenase"/>
    <property type="match status" value="1"/>
</dbReference>
<protein>
    <submittedName>
        <fullName evidence="6">LLM class flavin-dependent oxidoreductase</fullName>
    </submittedName>
</protein>
<evidence type="ECO:0000256" key="1">
    <source>
        <dbReference type="ARBA" id="ARBA00022630"/>
    </source>
</evidence>
<evidence type="ECO:0000256" key="2">
    <source>
        <dbReference type="ARBA" id="ARBA00022643"/>
    </source>
</evidence>
<sequence>MAYNPEEVEFGWYIPTYGDGRYIGVKPERESTLAYLTEVAQTAERAGFTFALIPTGGSCLDAWVVGSALVNATTTFKPLVAMRPGLISPVLAARMASTLDTLSGGRLLINVVTGSTASDLKVMGDPLAEEHDRRYDRTREFLEIVKSLWINGKAGQDEGYFTVQNPYQGIEPVRFHGDYYDIDAGISYPSSVQSPHPPLYFGGSSPAGKQVAAEQANVYLMWAEPVDWIKEQIADLERIGAQLKADKGIDRTLRYGIRAQILVRDTEEEAWQDAWNIISKTEEGAIEQSNRRFGKTDATNQKRQNELRDLSKKDNYILGPNLWAGLSTVRSGGSLLIVGTPDQVSDRILEYVDAGVSSFILSGFPHLEEADIAGRKLLPLVKSKLAARDAERIGEIETKTTEEIA</sequence>
<keyword evidence="7" id="KW-1185">Reference proteome</keyword>
<organism evidence="6 7">
    <name type="scientific">Cohnella faecalis</name>
    <dbReference type="NCBI Taxonomy" id="2315694"/>
    <lineage>
        <taxon>Bacteria</taxon>
        <taxon>Bacillati</taxon>
        <taxon>Bacillota</taxon>
        <taxon>Bacilli</taxon>
        <taxon>Bacillales</taxon>
        <taxon>Paenibacillaceae</taxon>
        <taxon>Cohnella</taxon>
    </lineage>
</organism>
<proteinExistence type="predicted"/>
<reference evidence="6 7" key="1">
    <citation type="submission" date="2018-09" db="EMBL/GenBank/DDBJ databases">
        <title>Cohnella cavernae sp. nov., isolated from a karst cave.</title>
        <authorList>
            <person name="Zhu H."/>
        </authorList>
    </citation>
    <scope>NUCLEOTIDE SEQUENCE [LARGE SCALE GENOMIC DNA]</scope>
    <source>
        <strain evidence="6 7">K2E09-144</strain>
    </source>
</reference>
<evidence type="ECO:0000256" key="4">
    <source>
        <dbReference type="ARBA" id="ARBA00023033"/>
    </source>
</evidence>
<evidence type="ECO:0000313" key="6">
    <source>
        <dbReference type="EMBL" id="RIE03244.1"/>
    </source>
</evidence>
<keyword evidence="1" id="KW-0285">Flavoprotein</keyword>
<name>A0A398CW50_9BACL</name>
<feature type="domain" description="Luciferase-like" evidence="5">
    <location>
        <begin position="10"/>
        <end position="357"/>
    </location>
</feature>
<dbReference type="Pfam" id="PF00296">
    <property type="entry name" value="Bac_luciferase"/>
    <property type="match status" value="1"/>
</dbReference>
<dbReference type="RefSeq" id="WP_119149747.1">
    <property type="nucleotide sequence ID" value="NZ_JBHSOV010000042.1"/>
</dbReference>
<evidence type="ECO:0000259" key="5">
    <source>
        <dbReference type="Pfam" id="PF00296"/>
    </source>
</evidence>
<dbReference type="SUPFAM" id="SSF51679">
    <property type="entry name" value="Bacterial luciferase-like"/>
    <property type="match status" value="1"/>
</dbReference>
<keyword evidence="4" id="KW-0503">Monooxygenase</keyword>
<comment type="caution">
    <text evidence="6">The sequence shown here is derived from an EMBL/GenBank/DDBJ whole genome shotgun (WGS) entry which is preliminary data.</text>
</comment>
<evidence type="ECO:0000313" key="7">
    <source>
        <dbReference type="Proteomes" id="UP000266340"/>
    </source>
</evidence>
<dbReference type="InterPro" id="IPR050172">
    <property type="entry name" value="SsuD_RutA_monooxygenase"/>
</dbReference>
<dbReference type="AlphaFoldDB" id="A0A398CW50"/>
<dbReference type="PANTHER" id="PTHR42847:SF4">
    <property type="entry name" value="ALKANESULFONATE MONOOXYGENASE-RELATED"/>
    <property type="match status" value="1"/>
</dbReference>
<dbReference type="OrthoDB" id="9814695at2"/>
<dbReference type="PANTHER" id="PTHR42847">
    <property type="entry name" value="ALKANESULFONATE MONOOXYGENASE"/>
    <property type="match status" value="1"/>
</dbReference>
<dbReference type="InterPro" id="IPR011251">
    <property type="entry name" value="Luciferase-like_dom"/>
</dbReference>
<dbReference type="GO" id="GO:0046306">
    <property type="term" value="P:alkanesulfonate catabolic process"/>
    <property type="evidence" value="ECO:0007669"/>
    <property type="project" value="TreeGrafter"/>
</dbReference>
<dbReference type="Gene3D" id="3.20.20.30">
    <property type="entry name" value="Luciferase-like domain"/>
    <property type="match status" value="1"/>
</dbReference>
<evidence type="ECO:0000256" key="3">
    <source>
        <dbReference type="ARBA" id="ARBA00023002"/>
    </source>
</evidence>
<dbReference type="GO" id="GO:0008726">
    <property type="term" value="F:alkanesulfonate monooxygenase activity"/>
    <property type="evidence" value="ECO:0007669"/>
    <property type="project" value="TreeGrafter"/>
</dbReference>
<keyword evidence="3" id="KW-0560">Oxidoreductase</keyword>
<dbReference type="Proteomes" id="UP000266340">
    <property type="component" value="Unassembled WGS sequence"/>
</dbReference>